<dbReference type="SFLD" id="SFLDG01067">
    <property type="entry name" value="SPASM/twitch_domain_containing"/>
    <property type="match status" value="1"/>
</dbReference>
<gene>
    <name evidence="9" type="ORF">CRV04_09820</name>
</gene>
<evidence type="ECO:0000256" key="3">
    <source>
        <dbReference type="ARBA" id="ARBA00022691"/>
    </source>
</evidence>
<dbReference type="AlphaFoldDB" id="A0A4Q0XQT1"/>
<proteinExistence type="predicted"/>
<keyword evidence="3" id="KW-0949">S-adenosyl-L-methionine</keyword>
<evidence type="ECO:0000259" key="8">
    <source>
        <dbReference type="Pfam" id="PF13186"/>
    </source>
</evidence>
<evidence type="ECO:0000256" key="2">
    <source>
        <dbReference type="ARBA" id="ARBA00022485"/>
    </source>
</evidence>
<comment type="caution">
    <text evidence="9">The sequence shown here is derived from an EMBL/GenBank/DDBJ whole genome shotgun (WGS) entry which is preliminary data.</text>
</comment>
<keyword evidence="2" id="KW-0004">4Fe-4S</keyword>
<dbReference type="EMBL" id="PDKN01000007">
    <property type="protein sequence ID" value="RXJ55393.1"/>
    <property type="molecule type" value="Genomic_DNA"/>
</dbReference>
<evidence type="ECO:0000313" key="10">
    <source>
        <dbReference type="Proteomes" id="UP000290657"/>
    </source>
</evidence>
<dbReference type="Gene3D" id="3.20.20.70">
    <property type="entry name" value="Aldolase class I"/>
    <property type="match status" value="1"/>
</dbReference>
<evidence type="ECO:0000256" key="6">
    <source>
        <dbReference type="ARBA" id="ARBA00023014"/>
    </source>
</evidence>
<dbReference type="Proteomes" id="UP000290657">
    <property type="component" value="Unassembled WGS sequence"/>
</dbReference>
<dbReference type="InterPro" id="IPR023885">
    <property type="entry name" value="4Fe4S-binding_SPASM_dom"/>
</dbReference>
<dbReference type="InterPro" id="IPR013785">
    <property type="entry name" value="Aldolase_TIM"/>
</dbReference>
<dbReference type="CDD" id="cd01335">
    <property type="entry name" value="Radical_SAM"/>
    <property type="match status" value="1"/>
</dbReference>
<keyword evidence="6" id="KW-0411">Iron-sulfur</keyword>
<evidence type="ECO:0000313" key="9">
    <source>
        <dbReference type="EMBL" id="RXJ55393.1"/>
    </source>
</evidence>
<sequence>MNMLIVVLMIILKHIVQLLIKLLIRIKMLTKDQKDKLLKIERNLKNWEFPPQLIIETTSVCNQKCIHCNHRIMERPKVHMKDEVYKKIIDELSEIAPNTEVWPTFYGEAFTLREKLFERLRYARDKGLSNLVLNSNGRLLERDNWIDEILTSGLKRFILSLDGFTKETFEKIRVGGDRDKIYAAVEKLLLRKEELNLEFPVIQCQYSVMEENEHEVEMFQSYWEERGAEVKTRAMFSWTNSGEVVAQNLDYSNEFRIACPWANNTMAIHQDGNVVTCAVDYSGRCVVGNVQEFSLVELWARHNEIVRKPHIENRWNDIPDICKTCPDWQVVGATYHKNKNIEEKKEARPFWWKNDS</sequence>
<accession>A0A4Q0XQT1</accession>
<reference evidence="9 10" key="1">
    <citation type="submission" date="2017-10" db="EMBL/GenBank/DDBJ databases">
        <title>Genomics of the genus Arcobacter.</title>
        <authorList>
            <person name="Perez-Cataluna A."/>
            <person name="Figueras M.J."/>
        </authorList>
    </citation>
    <scope>NUCLEOTIDE SEQUENCE [LARGE SCALE GENOMIC DNA]</scope>
    <source>
        <strain evidence="9 10">CECT 8987</strain>
    </source>
</reference>
<evidence type="ECO:0000256" key="4">
    <source>
        <dbReference type="ARBA" id="ARBA00022723"/>
    </source>
</evidence>
<dbReference type="Pfam" id="PF13186">
    <property type="entry name" value="SPASM"/>
    <property type="match status" value="1"/>
</dbReference>
<dbReference type="GO" id="GO:0051536">
    <property type="term" value="F:iron-sulfur cluster binding"/>
    <property type="evidence" value="ECO:0007669"/>
    <property type="project" value="UniProtKB-KW"/>
</dbReference>
<evidence type="ECO:0000256" key="5">
    <source>
        <dbReference type="ARBA" id="ARBA00023004"/>
    </source>
</evidence>
<keyword evidence="5" id="KW-0408">Iron</keyword>
<protein>
    <recommendedName>
        <fullName evidence="11">Radical SAM protein</fullName>
    </recommendedName>
</protein>
<comment type="cofactor">
    <cofactor evidence="1">
        <name>[4Fe-4S] cluster</name>
        <dbReference type="ChEBI" id="CHEBI:49883"/>
    </cofactor>
</comment>
<evidence type="ECO:0000256" key="1">
    <source>
        <dbReference type="ARBA" id="ARBA00001966"/>
    </source>
</evidence>
<organism evidence="9 10">
    <name type="scientific">Candidatus Marinarcus aquaticus</name>
    <dbReference type="NCBI Taxonomy" id="2044504"/>
    <lineage>
        <taxon>Bacteria</taxon>
        <taxon>Pseudomonadati</taxon>
        <taxon>Campylobacterota</taxon>
        <taxon>Epsilonproteobacteria</taxon>
        <taxon>Campylobacterales</taxon>
        <taxon>Arcobacteraceae</taxon>
        <taxon>Candidatus Marinarcus</taxon>
    </lineage>
</organism>
<dbReference type="InterPro" id="IPR034391">
    <property type="entry name" value="AdoMet-like_SPASM_containing"/>
</dbReference>
<dbReference type="SFLD" id="SFLDS00029">
    <property type="entry name" value="Radical_SAM"/>
    <property type="match status" value="1"/>
</dbReference>
<dbReference type="GO" id="GO:0003824">
    <property type="term" value="F:catalytic activity"/>
    <property type="evidence" value="ECO:0007669"/>
    <property type="project" value="InterPro"/>
</dbReference>
<keyword evidence="10" id="KW-1185">Reference proteome</keyword>
<dbReference type="InterPro" id="IPR050377">
    <property type="entry name" value="Radical_SAM_PqqE_MftC-like"/>
</dbReference>
<dbReference type="OrthoDB" id="5288924at2"/>
<dbReference type="SFLD" id="SFLDG01387">
    <property type="entry name" value="BtrN-like_SPASM_domain_contain"/>
    <property type="match status" value="1"/>
</dbReference>
<name>A0A4Q0XQT1_9BACT</name>
<dbReference type="PANTHER" id="PTHR11228:SF34">
    <property type="entry name" value="TUNGSTEN-CONTAINING ALDEHYDE FERREDOXIN OXIDOREDUCTASE COFACTOR MODIFYING PROTEIN"/>
    <property type="match status" value="1"/>
</dbReference>
<dbReference type="CDD" id="cd21109">
    <property type="entry name" value="SPASM"/>
    <property type="match status" value="1"/>
</dbReference>
<feature type="domain" description="Radical SAM core" evidence="7">
    <location>
        <begin position="55"/>
        <end position="188"/>
    </location>
</feature>
<feature type="domain" description="4Fe4S-binding SPASM" evidence="8">
    <location>
        <begin position="259"/>
        <end position="326"/>
    </location>
</feature>
<dbReference type="InterPro" id="IPR058240">
    <property type="entry name" value="rSAM_sf"/>
</dbReference>
<dbReference type="SUPFAM" id="SSF102114">
    <property type="entry name" value="Radical SAM enzymes"/>
    <property type="match status" value="1"/>
</dbReference>
<dbReference type="InterPro" id="IPR007197">
    <property type="entry name" value="rSAM"/>
</dbReference>
<keyword evidence="4" id="KW-0479">Metal-binding</keyword>
<dbReference type="GO" id="GO:0046872">
    <property type="term" value="F:metal ion binding"/>
    <property type="evidence" value="ECO:0007669"/>
    <property type="project" value="UniProtKB-KW"/>
</dbReference>
<dbReference type="Pfam" id="PF04055">
    <property type="entry name" value="Radical_SAM"/>
    <property type="match status" value="1"/>
</dbReference>
<evidence type="ECO:0000259" key="7">
    <source>
        <dbReference type="Pfam" id="PF04055"/>
    </source>
</evidence>
<dbReference type="PANTHER" id="PTHR11228">
    <property type="entry name" value="RADICAL SAM DOMAIN PROTEIN"/>
    <property type="match status" value="1"/>
</dbReference>
<evidence type="ECO:0008006" key="11">
    <source>
        <dbReference type="Google" id="ProtNLM"/>
    </source>
</evidence>